<dbReference type="KEGG" id="edi:EDI_191510"/>
<dbReference type="GeneID" id="5884989"/>
<dbReference type="VEuPathDB" id="AmoebaDB:EDI_191510"/>
<proteinExistence type="predicted"/>
<dbReference type="Proteomes" id="UP000008076">
    <property type="component" value="Unassembled WGS sequence"/>
</dbReference>
<dbReference type="AlphaFoldDB" id="B0ENX9"/>
<sequence>MVHLENVFLKNVLLYLPTLKDVGRFAQVCKSCEEAINTIYVNPYELTIHHSFDEIIPLFPNLQTFYVRRCPERLYKISANDIPLIEIGGWNETAKQTKMFDTKWFCSKIRKLRMEGYYCKKVIEKHPEYFTQLQELVILNSNDLNLIRKMIELPTLKKVIILCTNNEFQELSKMVDFNKYKQINFIIILNEHGFIFSQCFDQIDYNQFVNCRFYTRVLNKSTINLPYLPSLPYEQKFLMGFDKSGASVVIKTDVLDKINQINEIIVKNDIRHVVIENILNDFEGNRIDLTTLPIELLSIKKVEKQNLVFVIPPGLKSLTIYECKASIDISKCYLKELTLREYQGKPIDVHDDNLKVFETDFNQEIKWYHNDTLLNQNEIYLDANKITLFKTGCSHIFINGERVEDNSPLKTIIFKYNDKEIRINEVSEFSFENKFLYCSLGNVQELDFGEYPFCGFVVTNSKISHLKIKSNSVGLTHVECDDLIIDGACTQFGFTDCKIDTLTCDTIECLNCQRSDITTINANEIKKINGPSAKSKIRNAMKEKGKRKK</sequence>
<evidence type="ECO:0000313" key="2">
    <source>
        <dbReference type="Proteomes" id="UP000008076"/>
    </source>
</evidence>
<evidence type="ECO:0000313" key="1">
    <source>
        <dbReference type="EMBL" id="EDR23767.1"/>
    </source>
</evidence>
<gene>
    <name evidence="1" type="ORF">EDI_191510</name>
</gene>
<dbReference type="eggNOG" id="ENOG502RCIX">
    <property type="taxonomic scope" value="Eukaryota"/>
</dbReference>
<name>B0ENX9_ENTDS</name>
<accession>B0ENX9</accession>
<reference evidence="2" key="1">
    <citation type="submission" date="2007-12" db="EMBL/GenBank/DDBJ databases">
        <title>Annotation of Entamoeba dispar SAW760.</title>
        <authorList>
            <person name="Lorenzi H."/>
            <person name="Inman J."/>
            <person name="Schobel S."/>
            <person name="Amedeo P."/>
            <person name="Caler E."/>
        </authorList>
    </citation>
    <scope>NUCLEOTIDE SEQUENCE [LARGE SCALE GENOMIC DNA]</scope>
    <source>
        <strain evidence="2">ATCC PRA-260 / SAW760</strain>
    </source>
</reference>
<dbReference type="OrthoDB" id="31864at2759"/>
<dbReference type="EMBL" id="DS550160">
    <property type="protein sequence ID" value="EDR23767.1"/>
    <property type="molecule type" value="Genomic_DNA"/>
</dbReference>
<organism evidence="2">
    <name type="scientific">Entamoeba dispar (strain ATCC PRA-260 / SAW760)</name>
    <dbReference type="NCBI Taxonomy" id="370354"/>
    <lineage>
        <taxon>Eukaryota</taxon>
        <taxon>Amoebozoa</taxon>
        <taxon>Evosea</taxon>
        <taxon>Archamoebae</taxon>
        <taxon>Mastigamoebida</taxon>
        <taxon>Entamoebidae</taxon>
        <taxon>Entamoeba</taxon>
    </lineage>
</organism>
<protein>
    <recommendedName>
        <fullName evidence="3">F-box domain-containing protein</fullName>
    </recommendedName>
</protein>
<dbReference type="RefSeq" id="XP_001739841.1">
    <property type="nucleotide sequence ID" value="XM_001739789.1"/>
</dbReference>
<evidence type="ECO:0008006" key="3">
    <source>
        <dbReference type="Google" id="ProtNLM"/>
    </source>
</evidence>
<keyword evidence="2" id="KW-1185">Reference proteome</keyword>